<name>A0A2A2F8Q7_9GAMM</name>
<protein>
    <submittedName>
        <fullName evidence="2">GNAT family N-acetyltransferase</fullName>
    </submittedName>
</protein>
<dbReference type="InterPro" id="IPR016181">
    <property type="entry name" value="Acyl_CoA_acyltransferase"/>
</dbReference>
<dbReference type="SUPFAM" id="SSF55729">
    <property type="entry name" value="Acyl-CoA N-acyltransferases (Nat)"/>
    <property type="match status" value="1"/>
</dbReference>
<keyword evidence="2" id="KW-0808">Transferase</keyword>
<feature type="domain" description="BioF2-like acetyltransferase" evidence="1">
    <location>
        <begin position="195"/>
        <end position="329"/>
    </location>
</feature>
<comment type="caution">
    <text evidence="2">The sequence shown here is derived from an EMBL/GenBank/DDBJ whole genome shotgun (WGS) entry which is preliminary data.</text>
</comment>
<gene>
    <name evidence="2" type="ORF">CK501_06475</name>
</gene>
<dbReference type="OrthoDB" id="9808976at2"/>
<dbReference type="Pfam" id="PF13480">
    <property type="entry name" value="Acetyltransf_6"/>
    <property type="match status" value="1"/>
</dbReference>
<reference evidence="2 3" key="1">
    <citation type="submission" date="2017-08" db="EMBL/GenBank/DDBJ databases">
        <title>Halovibrio sewagensis sp. nov., isolated from wastewater of high salinity.</title>
        <authorList>
            <person name="Dong X."/>
            <person name="Zhang G."/>
        </authorList>
    </citation>
    <scope>NUCLEOTIDE SEQUENCE [LARGE SCALE GENOMIC DNA]</scope>
    <source>
        <strain evidence="2 3">YL5-2</strain>
    </source>
</reference>
<sequence>MVDDDSGHHLTVQRLDEAAFAALENEWTALVERASADPLFMGWPWLYSWWETWGQRLGLELVLYAAYEGERLVGIAPLFRHRYRSPVGITLNRLHFLGNAWRIQPTVRTEYCGIIAEEGQESTVIEAVLAELIQLSWHELIISDQRLQDMLRWQEAFDRLGEANSAVPRSVDSGVRVQVNGDFREWLANLGANTRLKAFNRRRYLEERGELSVFDMPTEDADAFLSKLNAFHQDRWGKPCFEDEALEFHRALLKRFPSSRTHLSVMAFNGEPISALYDICAGHTRYNLQLGFNEHFDRKVAPGTLHLGYAIEESFRNDAVDTFDMLAGRGKKSFYKSHFRGEQVHFLTVQFVRHPLMRWIYRIQSWLPGRLRQSINRFVRL</sequence>
<accession>A0A2A2F8Q7</accession>
<evidence type="ECO:0000313" key="3">
    <source>
        <dbReference type="Proteomes" id="UP000218896"/>
    </source>
</evidence>
<dbReference type="RefSeq" id="WP_095616927.1">
    <property type="nucleotide sequence ID" value="NZ_NSKD01000002.1"/>
</dbReference>
<dbReference type="InterPro" id="IPR038740">
    <property type="entry name" value="BioF2-like_GNAT_dom"/>
</dbReference>
<dbReference type="EMBL" id="NSKD01000002">
    <property type="protein sequence ID" value="PAU81200.1"/>
    <property type="molecule type" value="Genomic_DNA"/>
</dbReference>
<dbReference type="GO" id="GO:0016740">
    <property type="term" value="F:transferase activity"/>
    <property type="evidence" value="ECO:0007669"/>
    <property type="project" value="UniProtKB-KW"/>
</dbReference>
<evidence type="ECO:0000259" key="1">
    <source>
        <dbReference type="Pfam" id="PF13480"/>
    </source>
</evidence>
<evidence type="ECO:0000313" key="2">
    <source>
        <dbReference type="EMBL" id="PAU81200.1"/>
    </source>
</evidence>
<proteinExistence type="predicted"/>
<dbReference type="Gene3D" id="3.40.630.30">
    <property type="match status" value="1"/>
</dbReference>
<dbReference type="Proteomes" id="UP000218896">
    <property type="component" value="Unassembled WGS sequence"/>
</dbReference>
<keyword evidence="3" id="KW-1185">Reference proteome</keyword>
<dbReference type="AlphaFoldDB" id="A0A2A2F8Q7"/>
<organism evidence="2 3">
    <name type="scientific">Halovibrio salipaludis</name>
    <dbReference type="NCBI Taxonomy" id="2032626"/>
    <lineage>
        <taxon>Bacteria</taxon>
        <taxon>Pseudomonadati</taxon>
        <taxon>Pseudomonadota</taxon>
        <taxon>Gammaproteobacteria</taxon>
        <taxon>Oceanospirillales</taxon>
        <taxon>Halomonadaceae</taxon>
        <taxon>Halovibrio</taxon>
    </lineage>
</organism>